<feature type="domain" description="CRISPR-associated protein Cas6 C-terminal" evidence="1">
    <location>
        <begin position="131"/>
        <end position="238"/>
    </location>
</feature>
<evidence type="ECO:0000313" key="3">
    <source>
        <dbReference type="Proteomes" id="UP000009062"/>
    </source>
</evidence>
<protein>
    <recommendedName>
        <fullName evidence="1">CRISPR-associated protein Cas6 C-terminal domain-containing protein</fullName>
    </recommendedName>
</protein>
<dbReference type="Gene3D" id="3.30.70.1900">
    <property type="match status" value="1"/>
</dbReference>
<sequence>MSWRDVVLELELQSPCPLTGWSGSVTYRILMELIRQEAEPKGRIFAHPLYSGGRPVLSGVDGKAAVLEPKTRVQLRAVMTEQDLYYLLKAAPKAKPTSPPCPTTPTAIQFAPLEAKLGEGHGFALVELSFYPTAFMFHGRDVLYPSPQRLAYSLAKTYWELFGVNLKHLADRAPTALEVVGMRIKRVGVNIGDMRVVPAFMGKAKLAIYGNVEAWLSLLKLGEAVGVGISRAIGFGKYKIEQVQTNA</sequence>
<dbReference type="AlphaFoldDB" id="H6QA11"/>
<gene>
    <name evidence="2" type="ordered locus">Pogu_1106</name>
</gene>
<reference evidence="2 3" key="1">
    <citation type="journal article" date="2012" name="Stand. Genomic Sci.">
        <title>Complete genome sequence of Pyrobaculum oguniense.</title>
        <authorList>
            <person name="Bernick D.L."/>
            <person name="Karplus K."/>
            <person name="Lui L.M."/>
            <person name="Coker J.K."/>
            <person name="Murphy J.N."/>
            <person name="Chan P.P."/>
            <person name="Cozen A.E."/>
            <person name="Lowe T.M."/>
        </authorList>
    </citation>
    <scope>NUCLEOTIDE SEQUENCE [LARGE SCALE GENOMIC DNA]</scope>
    <source>
        <strain evidence="2 3">TE7</strain>
    </source>
</reference>
<dbReference type="eggNOG" id="arCOG01437">
    <property type="taxonomic scope" value="Archaea"/>
</dbReference>
<accession>H6QA11</accession>
<dbReference type="KEGG" id="pog:Pogu_1106"/>
<name>H6QA11_PYROT</name>
<dbReference type="Proteomes" id="UP000009062">
    <property type="component" value="Chromosome"/>
</dbReference>
<dbReference type="HOGENOM" id="CLU_1122658_0_0_2"/>
<keyword evidence="3" id="KW-1185">Reference proteome</keyword>
<evidence type="ECO:0000259" key="1">
    <source>
        <dbReference type="Pfam" id="PF10040"/>
    </source>
</evidence>
<dbReference type="EMBL" id="CP003316">
    <property type="protein sequence ID" value="AFA39133.1"/>
    <property type="molecule type" value="Genomic_DNA"/>
</dbReference>
<proteinExistence type="predicted"/>
<evidence type="ECO:0000313" key="2">
    <source>
        <dbReference type="EMBL" id="AFA39133.1"/>
    </source>
</evidence>
<dbReference type="Pfam" id="PF10040">
    <property type="entry name" value="CRISPR_Cas6"/>
    <property type="match status" value="1"/>
</dbReference>
<organism evidence="2 3">
    <name type="scientific">Pyrobaculum oguniense (strain DSM 13380 / JCM 10595 / TE7)</name>
    <dbReference type="NCBI Taxonomy" id="698757"/>
    <lineage>
        <taxon>Archaea</taxon>
        <taxon>Thermoproteota</taxon>
        <taxon>Thermoprotei</taxon>
        <taxon>Thermoproteales</taxon>
        <taxon>Thermoproteaceae</taxon>
        <taxon>Pyrobaculum</taxon>
    </lineage>
</organism>
<dbReference type="InterPro" id="IPR019267">
    <property type="entry name" value="CRISPR-assoc_Cas6_C"/>
</dbReference>